<dbReference type="AlphaFoldDB" id="A0A6M8HLE0"/>
<keyword evidence="2" id="KW-1185">Reference proteome</keyword>
<evidence type="ECO:0000313" key="2">
    <source>
        <dbReference type="Proteomes" id="UP000500767"/>
    </source>
</evidence>
<evidence type="ECO:0008006" key="3">
    <source>
        <dbReference type="Google" id="ProtNLM"/>
    </source>
</evidence>
<dbReference type="Proteomes" id="UP000500767">
    <property type="component" value="Chromosome"/>
</dbReference>
<protein>
    <recommendedName>
        <fullName evidence="3">DUF484 family protein</fullName>
    </recommendedName>
</protein>
<evidence type="ECO:0000313" key="1">
    <source>
        <dbReference type="EMBL" id="QKE89158.1"/>
    </source>
</evidence>
<proteinExistence type="predicted"/>
<sequence>MDNDRAASDRLDEEARVARFLTDNPDWLATRMDIYSLMSPPRRVHGEILADHMAAMIGAARQQAADMTAHAQSVLQAGRAAIGLVDRVRAAVLALIGTQDIGEWVTSDLPGLLGIDSALLCIEQVGGAHGSLLQLLMARNVPAGTVARLLGTRDVLVRTAPWDAVELHGEAAGLATQDALLRVPVPGLPPMLLALASRDSAVLEEGLPASMTGGSAGGGGGAALAFLGEALAARIETPAGGSRR</sequence>
<dbReference type="EMBL" id="CP053708">
    <property type="protein sequence ID" value="QKE89158.1"/>
    <property type="molecule type" value="Genomic_DNA"/>
</dbReference>
<dbReference type="RefSeq" id="WP_171836441.1">
    <property type="nucleotide sequence ID" value="NZ_CP053708.1"/>
</dbReference>
<name>A0A6M8HLE0_9PROT</name>
<dbReference type="KEGG" id="lck:HN018_03030"/>
<organism evidence="1 2">
    <name type="scientific">Lichenicola cladoniae</name>
    <dbReference type="NCBI Taxonomy" id="1484109"/>
    <lineage>
        <taxon>Bacteria</taxon>
        <taxon>Pseudomonadati</taxon>
        <taxon>Pseudomonadota</taxon>
        <taxon>Alphaproteobacteria</taxon>
        <taxon>Acetobacterales</taxon>
        <taxon>Acetobacteraceae</taxon>
        <taxon>Lichenicola</taxon>
    </lineage>
</organism>
<reference evidence="1 2" key="1">
    <citation type="journal article" date="2014" name="World J. Microbiol. Biotechnol.">
        <title>Biodiversity and physiological characteristics of Antarctic and Arctic lichens-associated bacteria.</title>
        <authorList>
            <person name="Lee Y.M."/>
            <person name="Kim E.H."/>
            <person name="Lee H.K."/>
            <person name="Hong S.G."/>
        </authorList>
    </citation>
    <scope>NUCLEOTIDE SEQUENCE [LARGE SCALE GENOMIC DNA]</scope>
    <source>
        <strain evidence="1 2">PAMC 26569</strain>
    </source>
</reference>
<gene>
    <name evidence="1" type="ORF">HN018_03030</name>
</gene>
<accession>A0A6M8HLE0</accession>